<gene>
    <name evidence="6" type="ORF">HOP12_13700</name>
</gene>
<dbReference type="Pfam" id="PF01103">
    <property type="entry name" value="Omp85"/>
    <property type="match status" value="1"/>
</dbReference>
<dbReference type="Gene3D" id="2.40.160.50">
    <property type="entry name" value="membrane protein fhac: a member of the omp85/tpsb transporter family"/>
    <property type="match status" value="1"/>
</dbReference>
<feature type="chain" id="PRO_5032286951" evidence="4">
    <location>
        <begin position="26"/>
        <end position="968"/>
    </location>
</feature>
<dbReference type="AlphaFoldDB" id="A0A849SKT7"/>
<evidence type="ECO:0000256" key="3">
    <source>
        <dbReference type="ARBA" id="ARBA00023136"/>
    </source>
</evidence>
<comment type="similarity">
    <text evidence="2">Belongs to the TolB family.</text>
</comment>
<dbReference type="Pfam" id="PF07676">
    <property type="entry name" value="PD40"/>
    <property type="match status" value="3"/>
</dbReference>
<accession>A0A849SKT7</accession>
<reference evidence="6 7" key="1">
    <citation type="submission" date="2020-04" db="EMBL/GenBank/DDBJ databases">
        <title>Metagenomic profiling of ammonia- and methane-oxidizing microorganisms in a Dutch drinking water treatment plant.</title>
        <authorList>
            <person name="Poghosyan L."/>
            <person name="Leucker S."/>
        </authorList>
    </citation>
    <scope>NUCLEOTIDE SEQUENCE [LARGE SCALE GENOMIC DNA]</scope>
    <source>
        <strain evidence="6">S-RSF-IL-03</strain>
    </source>
</reference>
<dbReference type="EMBL" id="JABFRW010000179">
    <property type="protein sequence ID" value="NOT35196.1"/>
    <property type="molecule type" value="Genomic_DNA"/>
</dbReference>
<evidence type="ECO:0000259" key="5">
    <source>
        <dbReference type="Pfam" id="PF01103"/>
    </source>
</evidence>
<proteinExistence type="inferred from homology"/>
<evidence type="ECO:0000313" key="6">
    <source>
        <dbReference type="EMBL" id="NOT35196.1"/>
    </source>
</evidence>
<protein>
    <submittedName>
        <fullName evidence="6">BamA/TamA family outer membrane protein</fullName>
    </submittedName>
</protein>
<feature type="domain" description="Bacterial surface antigen (D15)" evidence="5">
    <location>
        <begin position="779"/>
        <end position="966"/>
    </location>
</feature>
<dbReference type="GO" id="GO:0019867">
    <property type="term" value="C:outer membrane"/>
    <property type="evidence" value="ECO:0007669"/>
    <property type="project" value="InterPro"/>
</dbReference>
<organism evidence="6 7">
    <name type="scientific">Eiseniibacteriota bacterium</name>
    <dbReference type="NCBI Taxonomy" id="2212470"/>
    <lineage>
        <taxon>Bacteria</taxon>
        <taxon>Candidatus Eiseniibacteriota</taxon>
    </lineage>
</organism>
<dbReference type="InterPro" id="IPR000184">
    <property type="entry name" value="Bac_surfAg_D15"/>
</dbReference>
<comment type="caution">
    <text evidence="6">The sequence shown here is derived from an EMBL/GenBank/DDBJ whole genome shotgun (WGS) entry which is preliminary data.</text>
</comment>
<evidence type="ECO:0000256" key="2">
    <source>
        <dbReference type="ARBA" id="ARBA00009820"/>
    </source>
</evidence>
<evidence type="ECO:0000256" key="4">
    <source>
        <dbReference type="SAM" id="SignalP"/>
    </source>
</evidence>
<name>A0A849SKT7_UNCEI</name>
<sequence length="968" mass="107360">MRFVPFARFSLFLLVLAVTPAAVFAQGYGKNKVHYEKLDWGVLETAHLRLHFYSQEESLARRLAPAAESVCVEYDRRFRMRPRKPVPFLLYSAHHVFQQTNATPGLISEGTGGLTELIKGRVLVPHNGSWKRLVWVTRHEMAHSYMLEKIAQVMREHRRPMNYLPPLWFTEGLAEYCGTRWDEDAEGLLRDAVISGRAMPLTRSESITGTVLMYKEGQSFLLFLADRYGPDKVFDLLDQWHRAESFETLFRIIYGRPLAELDAEWFDSLRKHYYPAVASADHPQIVMRRMTRKGDFNLGVRVLPGALPTDSTARDSVAGNPAFCYFAAGEDGIQLRINEPVAGRKRRDRGVLRGGVSPSFESFHLFQNRPAVARSGHIALSAKQGGRDMLYLLAGSNGRVLRRVDLPLLVAINDPAVTPDGDAIVFSAQDYSGRSDLYRVSWPNERVQLEQLTRDDFDDVEPGISPDGRWVVFASDRGSATGEHQLFRLSLSGGVPEPLGAPAAGEDRQPVVSPDGQWVAFRSTRGGTSDLWVRSIEPSPDVRRATRLLGPASDPDWLADGRGLLFIGQDGIEFQVYRTRFNPDTLDIETSVDPSPLAAAMPAPILGMAPEHPPTGQVHGGPRLPYERRIALDIVQGGFAADPGVSGGAAGGQIALSDVLGNEQLYVLLANDSDRYGSFLDGFQIGLTYLNQSQRFNYGVGAFRLTETYDADLDAVVREPRVGLTLLGSYPFNKFLRLDGSLVARHSIDHRLRSGQIQDLDLVSQYVSLVHDNARWSMLGPSGGTRWAATAGYTRDLTADQGTYGTLQFDARRYQKIGSGMVSATRMNAQASFGPDAQRFYLGGLRALRGWDRRSLGGTQTALLQQEFRVPLVRGLVLGIPAAWELPTIGAAAWADAGYAHDRLDPFAAGDVSSDDLKKDRTLGSAGFGVYLGGGYFPAIRWDFAWLTRDFKSFSDKPTTRFWIGYNF</sequence>
<dbReference type="Proteomes" id="UP000580839">
    <property type="component" value="Unassembled WGS sequence"/>
</dbReference>
<keyword evidence="4" id="KW-0732">Signal</keyword>
<dbReference type="InterPro" id="IPR011042">
    <property type="entry name" value="6-blade_b-propeller_TolB-like"/>
</dbReference>
<dbReference type="SUPFAM" id="SSF69304">
    <property type="entry name" value="Tricorn protease N-terminal domain"/>
    <property type="match status" value="1"/>
</dbReference>
<dbReference type="PANTHER" id="PTHR36842">
    <property type="entry name" value="PROTEIN TOLB HOMOLOG"/>
    <property type="match status" value="1"/>
</dbReference>
<evidence type="ECO:0000256" key="1">
    <source>
        <dbReference type="ARBA" id="ARBA00004370"/>
    </source>
</evidence>
<comment type="subcellular location">
    <subcellularLocation>
        <location evidence="1">Membrane</location>
    </subcellularLocation>
</comment>
<keyword evidence="3" id="KW-0472">Membrane</keyword>
<dbReference type="InterPro" id="IPR011659">
    <property type="entry name" value="WD40"/>
</dbReference>
<feature type="signal peptide" evidence="4">
    <location>
        <begin position="1"/>
        <end position="25"/>
    </location>
</feature>
<evidence type="ECO:0000313" key="7">
    <source>
        <dbReference type="Proteomes" id="UP000580839"/>
    </source>
</evidence>
<dbReference type="Gene3D" id="2.120.10.30">
    <property type="entry name" value="TolB, C-terminal domain"/>
    <property type="match status" value="2"/>
</dbReference>